<dbReference type="CDD" id="cd05282">
    <property type="entry name" value="ETR_like"/>
    <property type="match status" value="1"/>
</dbReference>
<evidence type="ECO:0000313" key="5">
    <source>
        <dbReference type="Proteomes" id="UP001438707"/>
    </source>
</evidence>
<dbReference type="Pfam" id="PF08240">
    <property type="entry name" value="ADH_N"/>
    <property type="match status" value="1"/>
</dbReference>
<dbReference type="EMBL" id="JALJOS010000003">
    <property type="protein sequence ID" value="KAK9841202.1"/>
    <property type="molecule type" value="Genomic_DNA"/>
</dbReference>
<dbReference type="GO" id="GO:0070402">
    <property type="term" value="F:NADPH binding"/>
    <property type="evidence" value="ECO:0007669"/>
    <property type="project" value="TreeGrafter"/>
</dbReference>
<dbReference type="InterPro" id="IPR020843">
    <property type="entry name" value="ER"/>
</dbReference>
<keyword evidence="2" id="KW-0560">Oxidoreductase</keyword>
<dbReference type="InterPro" id="IPR013154">
    <property type="entry name" value="ADH-like_N"/>
</dbReference>
<dbReference type="InterPro" id="IPR013149">
    <property type="entry name" value="ADH-like_C"/>
</dbReference>
<comment type="caution">
    <text evidence="4">The sequence shown here is derived from an EMBL/GenBank/DDBJ whole genome shotgun (WGS) entry which is preliminary data.</text>
</comment>
<dbReference type="Gene3D" id="3.40.50.720">
    <property type="entry name" value="NAD(P)-binding Rossmann-like Domain"/>
    <property type="match status" value="1"/>
</dbReference>
<dbReference type="SUPFAM" id="SSF50129">
    <property type="entry name" value="GroES-like"/>
    <property type="match status" value="1"/>
</dbReference>
<dbReference type="InterPro" id="IPR011032">
    <property type="entry name" value="GroES-like_sf"/>
</dbReference>
<name>A0AAW1S6I2_9CHLO</name>
<evidence type="ECO:0000259" key="3">
    <source>
        <dbReference type="SMART" id="SM00829"/>
    </source>
</evidence>
<protein>
    <recommendedName>
        <fullName evidence="3">Enoyl reductase (ER) domain-containing protein</fullName>
    </recommendedName>
</protein>
<dbReference type="PANTHER" id="PTHR48106:SF2">
    <property type="entry name" value="ZN2+-BINDING DEHYDROGENASE"/>
    <property type="match status" value="1"/>
</dbReference>
<dbReference type="InterPro" id="IPR036291">
    <property type="entry name" value="NAD(P)-bd_dom_sf"/>
</dbReference>
<feature type="domain" description="Enoyl reductase (ER)" evidence="3">
    <location>
        <begin position="15"/>
        <end position="332"/>
    </location>
</feature>
<evidence type="ECO:0000313" key="4">
    <source>
        <dbReference type="EMBL" id="KAK9841202.1"/>
    </source>
</evidence>
<proteinExistence type="predicted"/>
<dbReference type="PANTHER" id="PTHR48106">
    <property type="entry name" value="QUINONE OXIDOREDUCTASE PIG3-RELATED"/>
    <property type="match status" value="1"/>
</dbReference>
<dbReference type="SUPFAM" id="SSF51735">
    <property type="entry name" value="NAD(P)-binding Rossmann-fold domains"/>
    <property type="match status" value="1"/>
</dbReference>
<keyword evidence="5" id="KW-1185">Reference proteome</keyword>
<reference evidence="4 5" key="1">
    <citation type="journal article" date="2024" name="Nat. Commun.">
        <title>Phylogenomics reveals the evolutionary origins of lichenization in chlorophyte algae.</title>
        <authorList>
            <person name="Puginier C."/>
            <person name="Libourel C."/>
            <person name="Otte J."/>
            <person name="Skaloud P."/>
            <person name="Haon M."/>
            <person name="Grisel S."/>
            <person name="Petersen M."/>
            <person name="Berrin J.G."/>
            <person name="Delaux P.M."/>
            <person name="Dal Grande F."/>
            <person name="Keller J."/>
        </authorList>
    </citation>
    <scope>NUCLEOTIDE SEQUENCE [LARGE SCALE GENOMIC DNA]</scope>
    <source>
        <strain evidence="4 5">SAG 2145</strain>
    </source>
</reference>
<accession>A0AAW1S6I2</accession>
<gene>
    <name evidence="4" type="ORF">WJX74_001835</name>
</gene>
<dbReference type="Gene3D" id="3.90.180.10">
    <property type="entry name" value="Medium-chain alcohol dehydrogenases, catalytic domain"/>
    <property type="match status" value="1"/>
</dbReference>
<keyword evidence="1" id="KW-0521">NADP</keyword>
<evidence type="ECO:0000256" key="1">
    <source>
        <dbReference type="ARBA" id="ARBA00022857"/>
    </source>
</evidence>
<organism evidence="4 5">
    <name type="scientific">Apatococcus lobatus</name>
    <dbReference type="NCBI Taxonomy" id="904363"/>
    <lineage>
        <taxon>Eukaryota</taxon>
        <taxon>Viridiplantae</taxon>
        <taxon>Chlorophyta</taxon>
        <taxon>core chlorophytes</taxon>
        <taxon>Trebouxiophyceae</taxon>
        <taxon>Chlorellales</taxon>
        <taxon>Chlorellaceae</taxon>
        <taxon>Apatococcus</taxon>
    </lineage>
</organism>
<dbReference type="GO" id="GO:0016651">
    <property type="term" value="F:oxidoreductase activity, acting on NAD(P)H"/>
    <property type="evidence" value="ECO:0007669"/>
    <property type="project" value="TreeGrafter"/>
</dbReference>
<dbReference type="Pfam" id="PF00107">
    <property type="entry name" value="ADH_zinc_N"/>
    <property type="match status" value="1"/>
</dbReference>
<evidence type="ECO:0000256" key="2">
    <source>
        <dbReference type="ARBA" id="ARBA00023002"/>
    </source>
</evidence>
<dbReference type="SMART" id="SM00829">
    <property type="entry name" value="PKS_ER"/>
    <property type="match status" value="1"/>
</dbReference>
<dbReference type="Proteomes" id="UP001438707">
    <property type="component" value="Unassembled WGS sequence"/>
</dbReference>
<dbReference type="AlphaFoldDB" id="A0AAW1S6I2"/>
<sequence length="334" mass="35222">MSKQLAIQVTEWRQDSLDGAAVTEVPIPEPQAGEALVRILLRPVNPTDLVTLHGARAATIKLPTIPGSEGVGIIEQPAASSTKFSKGQRVVGCSFGSAHSGQGTWQQFLAVPEANLLPVPDSVPNHFAAQFYVNPVTAFGLVEALAAPQGEWIIQTAAGSVLGRQLIVLAKRKGVRTINIIRRSAQRDELLQLGADEVIATDSEDIKERVDEITGGKGAWAAADAIAGDTSAQLMGCIRTGGSVYVYGALSGLVANAPVLDLLSGKTLTGFSLPIWRKAYDARGGPTAGSEVMKLLEDNVIQPLTGKTYRLEDFKEAIKASTEIGHGGKILLEG</sequence>